<dbReference type="PANTHER" id="PTHR30244">
    <property type="entry name" value="TRANSAMINASE"/>
    <property type="match status" value="1"/>
</dbReference>
<evidence type="ECO:0000313" key="4">
    <source>
        <dbReference type="EMBL" id="UTT43576.1"/>
    </source>
</evidence>
<dbReference type="EMBL" id="CP101462">
    <property type="protein sequence ID" value="UTT43576.1"/>
    <property type="molecule type" value="Genomic_DNA"/>
</dbReference>
<name>A0ABY5FQ58_9BACL</name>
<evidence type="ECO:0000313" key="5">
    <source>
        <dbReference type="Proteomes" id="UP001060325"/>
    </source>
</evidence>
<keyword evidence="4" id="KW-0808">Transferase</keyword>
<comment type="similarity">
    <text evidence="2 3">Belongs to the DegT/DnrJ/EryC1 family.</text>
</comment>
<dbReference type="GO" id="GO:0008483">
    <property type="term" value="F:transaminase activity"/>
    <property type="evidence" value="ECO:0007669"/>
    <property type="project" value="UniProtKB-KW"/>
</dbReference>
<dbReference type="InterPro" id="IPR000653">
    <property type="entry name" value="DegT/StrS_aminotransferase"/>
</dbReference>
<keyword evidence="4" id="KW-0032">Aminotransferase</keyword>
<gene>
    <name evidence="4" type="ORF">NMQ00_03480</name>
</gene>
<keyword evidence="1 3" id="KW-0663">Pyridoxal phosphate</keyword>
<dbReference type="Pfam" id="PF01041">
    <property type="entry name" value="DegT_DnrJ_EryC1"/>
    <property type="match status" value="1"/>
</dbReference>
<accession>A0ABY5FQ58</accession>
<evidence type="ECO:0000256" key="3">
    <source>
        <dbReference type="RuleBase" id="RU004508"/>
    </source>
</evidence>
<organism evidence="4 5">
    <name type="scientific">Exiguobacterium aurantiacum</name>
    <dbReference type="NCBI Taxonomy" id="33987"/>
    <lineage>
        <taxon>Bacteria</taxon>
        <taxon>Bacillati</taxon>
        <taxon>Bacillota</taxon>
        <taxon>Bacilli</taxon>
        <taxon>Bacillales</taxon>
        <taxon>Bacillales Family XII. Incertae Sedis</taxon>
        <taxon>Exiguobacterium</taxon>
    </lineage>
</organism>
<reference evidence="4" key="1">
    <citation type="submission" date="2022-07" db="EMBL/GenBank/DDBJ databases">
        <title>Complete genome of CX2.</title>
        <authorList>
            <person name="Cao G."/>
        </authorList>
    </citation>
    <scope>NUCLEOTIDE SEQUENCE</scope>
    <source>
        <strain evidence="4">CX2</strain>
    </source>
</reference>
<protein>
    <submittedName>
        <fullName evidence="4">DegT/DnrJ/EryC1/StrS family aminotransferase</fullName>
    </submittedName>
</protein>
<evidence type="ECO:0000256" key="2">
    <source>
        <dbReference type="ARBA" id="ARBA00037999"/>
    </source>
</evidence>
<dbReference type="PANTHER" id="PTHR30244:SF9">
    <property type="entry name" value="PROTEIN RV3402C"/>
    <property type="match status" value="1"/>
</dbReference>
<dbReference type="PIRSF" id="PIRSF000390">
    <property type="entry name" value="PLP_StrS"/>
    <property type="match status" value="1"/>
</dbReference>
<dbReference type="RefSeq" id="WP_255177947.1">
    <property type="nucleotide sequence ID" value="NZ_CP101462.1"/>
</dbReference>
<dbReference type="InterPro" id="IPR015421">
    <property type="entry name" value="PyrdxlP-dep_Trfase_major"/>
</dbReference>
<proteinExistence type="inferred from homology"/>
<evidence type="ECO:0000256" key="1">
    <source>
        <dbReference type="ARBA" id="ARBA00022898"/>
    </source>
</evidence>
<dbReference type="InterPro" id="IPR015424">
    <property type="entry name" value="PyrdxlP-dep_Trfase"/>
</dbReference>
<dbReference type="Proteomes" id="UP001060325">
    <property type="component" value="Chromosome"/>
</dbReference>
<dbReference type="SUPFAM" id="SSF53383">
    <property type="entry name" value="PLP-dependent transferases"/>
    <property type="match status" value="1"/>
</dbReference>
<sequence>MLHIVDIQSAAFPAHPASNQPDRPQKTIPVTKSALPSFEEYTDEIRELWASGWLTNNGAKHQQLEHELIDYLGVEHISLFTNGHLALETAIEALGLTGEVITTPFTFASTSHALIRKGLTPVYGDIRPDDFTLDASKLERLITTKTSAILPVHVYGNVCDVEAIEAIAKRHNLKVIYDAAHTFGVNVNGRGIGTFGDISMFSFHATKVFHTIEGGALTYNDPALKARFDQLKNFGITGPETVEVPGGNAKMNEFQAAMGLCNLRHIDETITRRKRVREQYDALLKNVNGVRILTPQPGVETNHSYYPIILTAEQNRRDELHDALAQEGIFTRKYFYPLVTDYAWNHNRFASRRTPVAREIAERVLTLPLYPDLALEDVTRICTMIQERMMKR</sequence>
<keyword evidence="5" id="KW-1185">Reference proteome</keyword>
<dbReference type="Gene3D" id="3.40.640.10">
    <property type="entry name" value="Type I PLP-dependent aspartate aminotransferase-like (Major domain)"/>
    <property type="match status" value="1"/>
</dbReference>
<dbReference type="CDD" id="cd00616">
    <property type="entry name" value="AHBA_syn"/>
    <property type="match status" value="1"/>
</dbReference>